<reference evidence="7 8" key="1">
    <citation type="journal article" date="2016" name="Mol. Biol. Evol.">
        <title>Comparative Genomics of Early-Diverging Mushroom-Forming Fungi Provides Insights into the Origins of Lignocellulose Decay Capabilities.</title>
        <authorList>
            <person name="Nagy L.G."/>
            <person name="Riley R."/>
            <person name="Tritt A."/>
            <person name="Adam C."/>
            <person name="Daum C."/>
            <person name="Floudas D."/>
            <person name="Sun H."/>
            <person name="Yadav J.S."/>
            <person name="Pangilinan J."/>
            <person name="Larsson K.H."/>
            <person name="Matsuura K."/>
            <person name="Barry K."/>
            <person name="Labutti K."/>
            <person name="Kuo R."/>
            <person name="Ohm R.A."/>
            <person name="Bhattacharya S.S."/>
            <person name="Shirouzu T."/>
            <person name="Yoshinaga Y."/>
            <person name="Martin F.M."/>
            <person name="Grigoriev I.V."/>
            <person name="Hibbett D.S."/>
        </authorList>
    </citation>
    <scope>NUCLEOTIDE SEQUENCE [LARGE SCALE GENOMIC DNA]</scope>
    <source>
        <strain evidence="7 8">TUFC12733</strain>
    </source>
</reference>
<protein>
    <recommendedName>
        <fullName evidence="6">Large ribosomal subunit protein mL49</fullName>
    </recommendedName>
</protein>
<evidence type="ECO:0000256" key="1">
    <source>
        <dbReference type="ARBA" id="ARBA00004173"/>
    </source>
</evidence>
<sequence length="133" mass="15236">MFASLTLARRTPVLARSLQTAAVRSNAPKRAQEQAEAGSSGPYKYPYPYHIARTSRGGEPVYEDFVRGGRQRTLIRLIHGDSRKLLQDLRTTLFDPMGVTEQELDSRIRLPGHIDLRGHWRPQIVLWMRERGL</sequence>
<dbReference type="InterPro" id="IPR007740">
    <property type="entry name" value="Ribosomal_mL49"/>
</dbReference>
<dbReference type="Pfam" id="PF05046">
    <property type="entry name" value="Img2"/>
    <property type="match status" value="1"/>
</dbReference>
<evidence type="ECO:0000256" key="6">
    <source>
        <dbReference type="ARBA" id="ARBA00035191"/>
    </source>
</evidence>
<evidence type="ECO:0000313" key="7">
    <source>
        <dbReference type="EMBL" id="KZO99469.1"/>
    </source>
</evidence>
<name>A0A167Q6S1_CALVF</name>
<dbReference type="STRING" id="1330018.A0A167Q6S1"/>
<evidence type="ECO:0000256" key="2">
    <source>
        <dbReference type="ARBA" id="ARBA00005677"/>
    </source>
</evidence>
<comment type="similarity">
    <text evidence="2">Belongs to the mitochondrion-specific ribosomal protein mL49 family.</text>
</comment>
<keyword evidence="4" id="KW-0496">Mitochondrion</keyword>
<evidence type="ECO:0000256" key="4">
    <source>
        <dbReference type="ARBA" id="ARBA00023128"/>
    </source>
</evidence>
<dbReference type="EMBL" id="KV417272">
    <property type="protein sequence ID" value="KZO99469.1"/>
    <property type="molecule type" value="Genomic_DNA"/>
</dbReference>
<dbReference type="PANTHER" id="PTHR13477">
    <property type="entry name" value="MITOCHONDRIAL 39S RIBOSOMAL PROTEIN L49"/>
    <property type="match status" value="1"/>
</dbReference>
<comment type="subcellular location">
    <subcellularLocation>
        <location evidence="1">Mitochondrion</location>
    </subcellularLocation>
</comment>
<dbReference type="GO" id="GO:0003735">
    <property type="term" value="F:structural constituent of ribosome"/>
    <property type="evidence" value="ECO:0007669"/>
    <property type="project" value="InterPro"/>
</dbReference>
<proteinExistence type="inferred from homology"/>
<accession>A0A167Q6S1</accession>
<dbReference type="OrthoDB" id="19439at2759"/>
<dbReference type="Proteomes" id="UP000076738">
    <property type="component" value="Unassembled WGS sequence"/>
</dbReference>
<keyword evidence="3" id="KW-0689">Ribosomal protein</keyword>
<dbReference type="Gene3D" id="3.30.780.10">
    <property type="entry name" value="SUI1-like domain"/>
    <property type="match status" value="1"/>
</dbReference>
<evidence type="ECO:0000256" key="5">
    <source>
        <dbReference type="ARBA" id="ARBA00023274"/>
    </source>
</evidence>
<gene>
    <name evidence="7" type="ORF">CALVIDRAFT_596059</name>
</gene>
<dbReference type="PANTHER" id="PTHR13477:SF0">
    <property type="entry name" value="LARGE RIBOSOMAL SUBUNIT PROTEIN ML49"/>
    <property type="match status" value="1"/>
</dbReference>
<dbReference type="GO" id="GO:0006412">
    <property type="term" value="P:translation"/>
    <property type="evidence" value="ECO:0007669"/>
    <property type="project" value="InterPro"/>
</dbReference>
<keyword evidence="5" id="KW-0687">Ribonucleoprotein</keyword>
<evidence type="ECO:0000313" key="8">
    <source>
        <dbReference type="Proteomes" id="UP000076738"/>
    </source>
</evidence>
<dbReference type="GO" id="GO:0005762">
    <property type="term" value="C:mitochondrial large ribosomal subunit"/>
    <property type="evidence" value="ECO:0007669"/>
    <property type="project" value="TreeGrafter"/>
</dbReference>
<organism evidence="7 8">
    <name type="scientific">Calocera viscosa (strain TUFC12733)</name>
    <dbReference type="NCBI Taxonomy" id="1330018"/>
    <lineage>
        <taxon>Eukaryota</taxon>
        <taxon>Fungi</taxon>
        <taxon>Dikarya</taxon>
        <taxon>Basidiomycota</taxon>
        <taxon>Agaricomycotina</taxon>
        <taxon>Dacrymycetes</taxon>
        <taxon>Dacrymycetales</taxon>
        <taxon>Dacrymycetaceae</taxon>
        <taxon>Calocera</taxon>
    </lineage>
</organism>
<evidence type="ECO:0000256" key="3">
    <source>
        <dbReference type="ARBA" id="ARBA00022980"/>
    </source>
</evidence>
<keyword evidence="8" id="KW-1185">Reference proteome</keyword>
<dbReference type="AlphaFoldDB" id="A0A167Q6S1"/>